<sequence>MIEEYEKKRKKQVSSMRAVFDYGIGAVILFFGVFLFFRDQFDIAFNERFKPDVWDKVAGVMFFAYGSWRIYRGYKKNYFK</sequence>
<dbReference type="RefSeq" id="WP_237874903.1">
    <property type="nucleotide sequence ID" value="NZ_JAKLTR010000013.1"/>
</dbReference>
<comment type="caution">
    <text evidence="2">The sequence shown here is derived from an EMBL/GenBank/DDBJ whole genome shotgun (WGS) entry which is preliminary data.</text>
</comment>
<proteinExistence type="predicted"/>
<feature type="transmembrane region" description="Helical" evidence="1">
    <location>
        <begin position="57"/>
        <end position="74"/>
    </location>
</feature>
<dbReference type="EMBL" id="JAKLTR010000013">
    <property type="protein sequence ID" value="MCG2616365.1"/>
    <property type="molecule type" value="Genomic_DNA"/>
</dbReference>
<evidence type="ECO:0000313" key="2">
    <source>
        <dbReference type="EMBL" id="MCG2616365.1"/>
    </source>
</evidence>
<dbReference type="Proteomes" id="UP001165367">
    <property type="component" value="Unassembled WGS sequence"/>
</dbReference>
<feature type="transmembrane region" description="Helical" evidence="1">
    <location>
        <begin position="20"/>
        <end position="37"/>
    </location>
</feature>
<keyword evidence="3" id="KW-1185">Reference proteome</keyword>
<reference evidence="2" key="1">
    <citation type="submission" date="2022-01" db="EMBL/GenBank/DDBJ databases">
        <authorList>
            <person name="Jo J.-H."/>
            <person name="Im W.-T."/>
        </authorList>
    </citation>
    <scope>NUCLEOTIDE SEQUENCE</scope>
    <source>
        <strain evidence="2">NA20</strain>
    </source>
</reference>
<keyword evidence="1" id="KW-1133">Transmembrane helix</keyword>
<evidence type="ECO:0000256" key="1">
    <source>
        <dbReference type="SAM" id="Phobius"/>
    </source>
</evidence>
<name>A0ABS9KVN6_9BACT</name>
<keyword evidence="1" id="KW-0472">Membrane</keyword>
<evidence type="ECO:0000313" key="3">
    <source>
        <dbReference type="Proteomes" id="UP001165367"/>
    </source>
</evidence>
<accession>A0ABS9KVN6</accession>
<protein>
    <submittedName>
        <fullName evidence="2">DUF2116 family Zn-ribbon domain-containing protein</fullName>
    </submittedName>
</protein>
<organism evidence="2 3">
    <name type="scientific">Terrimonas ginsenosidimutans</name>
    <dbReference type="NCBI Taxonomy" id="2908004"/>
    <lineage>
        <taxon>Bacteria</taxon>
        <taxon>Pseudomonadati</taxon>
        <taxon>Bacteroidota</taxon>
        <taxon>Chitinophagia</taxon>
        <taxon>Chitinophagales</taxon>
        <taxon>Chitinophagaceae</taxon>
        <taxon>Terrimonas</taxon>
    </lineage>
</organism>
<keyword evidence="1" id="KW-0812">Transmembrane</keyword>
<gene>
    <name evidence="2" type="ORF">LZZ85_18845</name>
</gene>